<evidence type="ECO:0008006" key="4">
    <source>
        <dbReference type="Google" id="ProtNLM"/>
    </source>
</evidence>
<dbReference type="InterPro" id="IPR016913">
    <property type="entry name" value="UCP029215"/>
</dbReference>
<evidence type="ECO:0000313" key="2">
    <source>
        <dbReference type="EMBL" id="SHK72946.1"/>
    </source>
</evidence>
<protein>
    <recommendedName>
        <fullName evidence="4">DUF2213 domain-containing protein</fullName>
    </recommendedName>
</protein>
<dbReference type="Proteomes" id="UP000184275">
    <property type="component" value="Unassembled WGS sequence"/>
</dbReference>
<sequence length="370" mass="39855">MKKNLRDFTDFEPSLFRRTPEGYLTGRIRVTGAGVFSYRGDGGTLRRLRPVKEVGDAASFGTLNGKPVTLLHPSDDVTPDNARNLSVGFSGTDAEWDGLNAYVTITVTDRKAIDAIECGDVEAVSCGYSADISREGGNWQGSEYDEVMSCIRYNHIALVKAGRAGDGVKFRIGDNADADFFNNTSDRGNPEGENMKTMIIDGVQCQADEAVVERVQKLEKALKDASDREAGFKSEMDKAVAARDAATAEVEKLKAERMDDEAVAKAVSAKLELVEKAKSCGCDVSAKDSDDDIRKAVIRKAFGDRMDVEGKSAEYVASAFDSAVISLGDSAVKRKQGNGLESGFNVCDSADPEKAYADMCGRLNGTKKEG</sequence>
<reference evidence="3" key="1">
    <citation type="submission" date="2016-11" db="EMBL/GenBank/DDBJ databases">
        <authorList>
            <person name="Varghese N."/>
            <person name="Submissions S."/>
        </authorList>
    </citation>
    <scope>NUCLEOTIDE SEQUENCE [LARGE SCALE GENOMIC DNA]</scope>
    <source>
        <strain evidence="3">UWOS</strain>
    </source>
</reference>
<feature type="coiled-coil region" evidence="1">
    <location>
        <begin position="208"/>
        <end position="263"/>
    </location>
</feature>
<accession>A0A1M6UV69</accession>
<gene>
    <name evidence="2" type="ORF">SAMN05720469_11572</name>
</gene>
<dbReference type="PIRSF" id="PIRSF029215">
    <property type="entry name" value="UCP029215"/>
    <property type="match status" value="1"/>
</dbReference>
<dbReference type="EMBL" id="FRAW01000015">
    <property type="protein sequence ID" value="SHK72946.1"/>
    <property type="molecule type" value="Genomic_DNA"/>
</dbReference>
<dbReference type="RefSeq" id="WP_073304466.1">
    <property type="nucleotide sequence ID" value="NZ_FRAW01000015.1"/>
</dbReference>
<organism evidence="2 3">
    <name type="scientific">Fibrobacter intestinalis</name>
    <dbReference type="NCBI Taxonomy" id="28122"/>
    <lineage>
        <taxon>Bacteria</taxon>
        <taxon>Pseudomonadati</taxon>
        <taxon>Fibrobacterota</taxon>
        <taxon>Fibrobacteria</taxon>
        <taxon>Fibrobacterales</taxon>
        <taxon>Fibrobacteraceae</taxon>
        <taxon>Fibrobacter</taxon>
    </lineage>
</organism>
<keyword evidence="1" id="KW-0175">Coiled coil</keyword>
<keyword evidence="3" id="KW-1185">Reference proteome</keyword>
<proteinExistence type="predicted"/>
<name>A0A1M6UV69_9BACT</name>
<dbReference type="Pfam" id="PF09979">
    <property type="entry name" value="DUF2213"/>
    <property type="match status" value="1"/>
</dbReference>
<dbReference type="AlphaFoldDB" id="A0A1M6UV69"/>
<evidence type="ECO:0000313" key="3">
    <source>
        <dbReference type="Proteomes" id="UP000184275"/>
    </source>
</evidence>
<evidence type="ECO:0000256" key="1">
    <source>
        <dbReference type="SAM" id="Coils"/>
    </source>
</evidence>